<evidence type="ECO:0000256" key="3">
    <source>
        <dbReference type="ARBA" id="ARBA00022801"/>
    </source>
</evidence>
<feature type="site" description="Important for substrate specificity" evidence="9">
    <location>
        <position position="13"/>
    </location>
</feature>
<dbReference type="HAMAP" id="MF_00528">
    <property type="entry name" value="Maf"/>
    <property type="match status" value="1"/>
</dbReference>
<evidence type="ECO:0000256" key="8">
    <source>
        <dbReference type="ARBA" id="ARBA00068163"/>
    </source>
</evidence>
<comment type="similarity">
    <text evidence="7 9">Belongs to the Maf family. YceF subfamily.</text>
</comment>
<sequence>MNKQLVLASSSPFRRELLDKLGLKFVCDSPDIDETAQPNETPQQLVARLAQEKAKAVATRHPDALIIASDQCAVLEGNVLGKPGNHQTAVQQLQAASGKKVQFLTSLALFNSGTGNLQIEVCPFSVYFRTLSHTEIEGYLNKEQPYNCAGSFKSEGLGITLFQRLQGDDPNTLIGLPLIRLTAMLGKEGISIY</sequence>
<evidence type="ECO:0000256" key="9">
    <source>
        <dbReference type="HAMAP-Rule" id="MF_00528"/>
    </source>
</evidence>
<dbReference type="PANTHER" id="PTHR43213:SF10">
    <property type="entry name" value="7-METHYL-GTP PYROPHOSPHATASE"/>
    <property type="match status" value="1"/>
</dbReference>
<dbReference type="InterPro" id="IPR003697">
    <property type="entry name" value="Maf-like"/>
</dbReference>
<feature type="site" description="Important for substrate specificity" evidence="9">
    <location>
        <position position="155"/>
    </location>
</feature>
<reference evidence="10" key="1">
    <citation type="journal article" date="2020" name="mSystems">
        <title>Genome- and Community-Level Interaction Insights into Carbon Utilization and Element Cycling Functions of Hydrothermarchaeota in Hydrothermal Sediment.</title>
        <authorList>
            <person name="Zhou Z."/>
            <person name="Liu Y."/>
            <person name="Xu W."/>
            <person name="Pan J."/>
            <person name="Luo Z.H."/>
            <person name="Li M."/>
        </authorList>
    </citation>
    <scope>NUCLEOTIDE SEQUENCE [LARGE SCALE GENOMIC DNA]</scope>
    <source>
        <strain evidence="10">HyVt-505</strain>
    </source>
</reference>
<name>A0A832J6W6_9GAMM</name>
<comment type="catalytic activity">
    <reaction evidence="5 9">
        <text>N(7)-methyl-GTP + H2O = N(7)-methyl-GMP + diphosphate + H(+)</text>
        <dbReference type="Rhea" id="RHEA:58744"/>
        <dbReference type="ChEBI" id="CHEBI:15377"/>
        <dbReference type="ChEBI" id="CHEBI:15378"/>
        <dbReference type="ChEBI" id="CHEBI:33019"/>
        <dbReference type="ChEBI" id="CHEBI:58285"/>
        <dbReference type="ChEBI" id="CHEBI:87133"/>
    </reaction>
</comment>
<dbReference type="AlphaFoldDB" id="A0A832J6W6"/>
<keyword evidence="2 9" id="KW-0963">Cytoplasm</keyword>
<comment type="cofactor">
    <cofactor evidence="9">
        <name>a divalent metal cation</name>
        <dbReference type="ChEBI" id="CHEBI:60240"/>
    </cofactor>
</comment>
<feature type="site" description="Important for substrate specificity" evidence="9">
    <location>
        <position position="71"/>
    </location>
</feature>
<accession>A0A832J6W6</accession>
<organism evidence="10">
    <name type="scientific">Candidatus Tenderia electrophaga</name>
    <dbReference type="NCBI Taxonomy" id="1748243"/>
    <lineage>
        <taxon>Bacteria</taxon>
        <taxon>Pseudomonadati</taxon>
        <taxon>Pseudomonadota</taxon>
        <taxon>Gammaproteobacteria</taxon>
        <taxon>Candidatus Tenderiales</taxon>
        <taxon>Candidatus Tenderiaceae</taxon>
        <taxon>Candidatus Tenderia</taxon>
    </lineage>
</organism>
<keyword evidence="4 9" id="KW-0546">Nucleotide metabolism</keyword>
<dbReference type="GO" id="GO:0047429">
    <property type="term" value="F:nucleoside triphosphate diphosphatase activity"/>
    <property type="evidence" value="ECO:0007669"/>
    <property type="project" value="InterPro"/>
</dbReference>
<proteinExistence type="inferred from homology"/>
<dbReference type="NCBIfam" id="TIGR00172">
    <property type="entry name" value="maf"/>
    <property type="match status" value="1"/>
</dbReference>
<dbReference type="PANTHER" id="PTHR43213">
    <property type="entry name" value="BIFUNCTIONAL DTTP/UTP PYROPHOSPHATASE/METHYLTRANSFERASE PROTEIN-RELATED"/>
    <property type="match status" value="1"/>
</dbReference>
<protein>
    <recommendedName>
        <fullName evidence="8 9">7-methyl-GTP pyrophosphatase</fullName>
        <shortName evidence="9">m(7)GTP pyrophosphatase</shortName>
        <ecNumber evidence="9">3.6.1.-</ecNumber>
    </recommendedName>
</protein>
<comment type="caution">
    <text evidence="9">Lacks conserved residue(s) required for the propagation of feature annotation.</text>
</comment>
<feature type="active site" description="Proton acceptor" evidence="9">
    <location>
        <position position="70"/>
    </location>
</feature>
<dbReference type="Pfam" id="PF02545">
    <property type="entry name" value="Maf"/>
    <property type="match status" value="1"/>
</dbReference>
<dbReference type="FunFam" id="3.90.950.10:FF:000005">
    <property type="entry name" value="7-methyl-GTP pyrophosphatase"/>
    <property type="match status" value="1"/>
</dbReference>
<evidence type="ECO:0000256" key="7">
    <source>
        <dbReference type="ARBA" id="ARBA00060749"/>
    </source>
</evidence>
<dbReference type="Proteomes" id="UP000885832">
    <property type="component" value="Unassembled WGS sequence"/>
</dbReference>
<dbReference type="EC" id="3.6.1.-" evidence="9"/>
<evidence type="ECO:0000256" key="1">
    <source>
        <dbReference type="ARBA" id="ARBA00004496"/>
    </source>
</evidence>
<dbReference type="SUPFAM" id="SSF52972">
    <property type="entry name" value="ITPase-like"/>
    <property type="match status" value="1"/>
</dbReference>
<evidence type="ECO:0000256" key="6">
    <source>
        <dbReference type="ARBA" id="ARBA00053369"/>
    </source>
</evidence>
<evidence type="ECO:0000256" key="4">
    <source>
        <dbReference type="ARBA" id="ARBA00023080"/>
    </source>
</evidence>
<keyword evidence="3 9" id="KW-0378">Hydrolase</keyword>
<comment type="function">
    <text evidence="6 9">Nucleoside triphosphate pyrophosphatase that hydrolyzes 7-methyl-GTP (m(7)GTP). May have a dual role in cell division arrest and in preventing the incorporation of modified nucleotides into cellular nucleic acids.</text>
</comment>
<evidence type="ECO:0000256" key="2">
    <source>
        <dbReference type="ARBA" id="ARBA00022490"/>
    </source>
</evidence>
<evidence type="ECO:0000313" key="10">
    <source>
        <dbReference type="EMBL" id="HHJ80701.1"/>
    </source>
</evidence>
<dbReference type="InterPro" id="IPR029001">
    <property type="entry name" value="ITPase-like_fam"/>
</dbReference>
<dbReference type="GO" id="GO:0009117">
    <property type="term" value="P:nucleotide metabolic process"/>
    <property type="evidence" value="ECO:0007669"/>
    <property type="project" value="UniProtKB-KW"/>
</dbReference>
<dbReference type="EMBL" id="DRNF01000228">
    <property type="protein sequence ID" value="HHJ80701.1"/>
    <property type="molecule type" value="Genomic_DNA"/>
</dbReference>
<dbReference type="PIRSF" id="PIRSF006305">
    <property type="entry name" value="Maf"/>
    <property type="match status" value="1"/>
</dbReference>
<evidence type="ECO:0000256" key="5">
    <source>
        <dbReference type="ARBA" id="ARBA00050213"/>
    </source>
</evidence>
<comment type="caution">
    <text evidence="10">The sequence shown here is derived from an EMBL/GenBank/DDBJ whole genome shotgun (WGS) entry which is preliminary data.</text>
</comment>
<dbReference type="GO" id="GO:0005737">
    <property type="term" value="C:cytoplasm"/>
    <property type="evidence" value="ECO:0007669"/>
    <property type="project" value="UniProtKB-SubCell"/>
</dbReference>
<dbReference type="CDD" id="cd00555">
    <property type="entry name" value="Maf"/>
    <property type="match status" value="1"/>
</dbReference>
<dbReference type="Gene3D" id="3.90.950.10">
    <property type="match status" value="1"/>
</dbReference>
<comment type="subcellular location">
    <subcellularLocation>
        <location evidence="1 9">Cytoplasm</location>
    </subcellularLocation>
</comment>
<gene>
    <name evidence="10" type="ORF">ENJ65_03615</name>
</gene>